<organism evidence="1 2">
    <name type="scientific">Virgisporangium ochraceum</name>
    <dbReference type="NCBI Taxonomy" id="65505"/>
    <lineage>
        <taxon>Bacteria</taxon>
        <taxon>Bacillati</taxon>
        <taxon>Actinomycetota</taxon>
        <taxon>Actinomycetes</taxon>
        <taxon>Micromonosporales</taxon>
        <taxon>Micromonosporaceae</taxon>
        <taxon>Virgisporangium</taxon>
    </lineage>
</organism>
<protein>
    <submittedName>
        <fullName evidence="1">Uncharacterized protein</fullName>
    </submittedName>
</protein>
<dbReference type="AlphaFoldDB" id="A0A8J3ZY51"/>
<sequence>MPPPVGHCDVQRWLHGLSGLLGVDYMFQEVMSNHVGCDPDESRVMRLVFADTESVDNRMDYRRCGSYFTADGRPSDDRKASWDWAWRVERGEVDIDRSALRRVLFTTFALVLDDPPTTLRPVIADDETLTLLRNGLHARYGAGDPASPVTRMAHSLATRWAAVVATYEPPDRASAE</sequence>
<comment type="caution">
    <text evidence="1">The sequence shown here is derived from an EMBL/GenBank/DDBJ whole genome shotgun (WGS) entry which is preliminary data.</text>
</comment>
<reference evidence="1" key="1">
    <citation type="submission" date="2021-01" db="EMBL/GenBank/DDBJ databases">
        <title>Whole genome shotgun sequence of Virgisporangium ochraceum NBRC 16418.</title>
        <authorList>
            <person name="Komaki H."/>
            <person name="Tamura T."/>
        </authorList>
    </citation>
    <scope>NUCLEOTIDE SEQUENCE</scope>
    <source>
        <strain evidence="1">NBRC 16418</strain>
    </source>
</reference>
<proteinExistence type="predicted"/>
<dbReference type="Proteomes" id="UP000635606">
    <property type="component" value="Unassembled WGS sequence"/>
</dbReference>
<dbReference type="EMBL" id="BOPH01000088">
    <property type="protein sequence ID" value="GIJ71358.1"/>
    <property type="molecule type" value="Genomic_DNA"/>
</dbReference>
<name>A0A8J3ZY51_9ACTN</name>
<accession>A0A8J3ZY51</accession>
<keyword evidence="2" id="KW-1185">Reference proteome</keyword>
<evidence type="ECO:0000313" key="1">
    <source>
        <dbReference type="EMBL" id="GIJ71358.1"/>
    </source>
</evidence>
<dbReference type="RefSeq" id="WP_203931236.1">
    <property type="nucleotide sequence ID" value="NZ_BOPH01000088.1"/>
</dbReference>
<gene>
    <name evidence="1" type="ORF">Voc01_062750</name>
</gene>
<evidence type="ECO:0000313" key="2">
    <source>
        <dbReference type="Proteomes" id="UP000635606"/>
    </source>
</evidence>